<protein>
    <recommendedName>
        <fullName evidence="2">Serine aminopeptidase S33 domain-containing protein</fullName>
    </recommendedName>
</protein>
<dbReference type="VEuPathDB" id="FungiDB:BTJ68_09781"/>
<dbReference type="Proteomes" id="UP000281677">
    <property type="component" value="Unassembled WGS sequence"/>
</dbReference>
<gene>
    <name evidence="3" type="ORF">D0859_10648</name>
</gene>
<dbReference type="AlphaFoldDB" id="A0A3M7III9"/>
<organism evidence="3 4">
    <name type="scientific">Hortaea werneckii</name>
    <name type="common">Black yeast</name>
    <name type="synonym">Cladosporium werneckii</name>
    <dbReference type="NCBI Taxonomy" id="91943"/>
    <lineage>
        <taxon>Eukaryota</taxon>
        <taxon>Fungi</taxon>
        <taxon>Dikarya</taxon>
        <taxon>Ascomycota</taxon>
        <taxon>Pezizomycotina</taxon>
        <taxon>Dothideomycetes</taxon>
        <taxon>Dothideomycetidae</taxon>
        <taxon>Mycosphaerellales</taxon>
        <taxon>Teratosphaeriaceae</taxon>
        <taxon>Hortaea</taxon>
    </lineage>
</organism>
<comment type="caution">
    <text evidence="3">The sequence shown here is derived from an EMBL/GenBank/DDBJ whole genome shotgun (WGS) entry which is preliminary data.</text>
</comment>
<dbReference type="InterPro" id="IPR029058">
    <property type="entry name" value="AB_hydrolase_fold"/>
</dbReference>
<dbReference type="EMBL" id="QWIT01000363">
    <property type="protein sequence ID" value="RMZ25294.1"/>
    <property type="molecule type" value="Genomic_DNA"/>
</dbReference>
<feature type="region of interest" description="Disordered" evidence="1">
    <location>
        <begin position="1"/>
        <end position="20"/>
    </location>
</feature>
<feature type="domain" description="Serine aminopeptidase S33" evidence="2">
    <location>
        <begin position="130"/>
        <end position="231"/>
    </location>
</feature>
<evidence type="ECO:0000313" key="3">
    <source>
        <dbReference type="EMBL" id="RMZ25294.1"/>
    </source>
</evidence>
<evidence type="ECO:0000313" key="4">
    <source>
        <dbReference type="Proteomes" id="UP000281677"/>
    </source>
</evidence>
<sequence length="469" mass="52612">MTQPTIYQETANPRPKPPECANRRLTSALTDMMSVKMTKNFQVKTHRFPGQHIRQYPGATRHSEEDIVKLEAKQYIPLSNPHPKPGDITILATHAVSFPKELYEPLWDDLLSHTNHDETAAIAFRIRSIWVIDASNQGASGVLNEQVQGDDPSFFDLPRDLLHMINVHRSEFPQPIFGIGHSMGGTALIQLSYLHPRLLAGLVLFDPVLGMSTPRSFASLFYMSSTRPDLWQSREDAEAMSAWLFKTWDPRVLKLWNEHGLRGTPTLAYPEPNKITLTTPKAQEAWIYGRNWFDPLSVDGGGGGGGGGGGYATVAARTKYPDLHPGVLETHPFYRPEDLYVWNALPSLRPRSLYICPDSGPLSNPKAHQEKLERTGSGLGGNGGVKEGNVSACTVQGTGHLLPFEKPVECARLAAEWLGSEVRTWRERSRFEREHRDEKSDAMVRLSEKWMKEAEAFFRRSKTVAKPKI</sequence>
<dbReference type="Pfam" id="PF12146">
    <property type="entry name" value="Hydrolase_4"/>
    <property type="match status" value="1"/>
</dbReference>
<reference evidence="3 4" key="1">
    <citation type="journal article" date="2018" name="BMC Genomics">
        <title>Genomic evidence for intraspecific hybridization in a clonal and extremely halotolerant yeast.</title>
        <authorList>
            <person name="Gostincar C."/>
            <person name="Stajich J.E."/>
            <person name="Zupancic J."/>
            <person name="Zalar P."/>
            <person name="Gunde-Cimerman N."/>
        </authorList>
    </citation>
    <scope>NUCLEOTIDE SEQUENCE [LARGE SCALE GENOMIC DNA]</scope>
    <source>
        <strain evidence="3 4">EXF-120</strain>
    </source>
</reference>
<evidence type="ECO:0000256" key="1">
    <source>
        <dbReference type="SAM" id="MobiDB-lite"/>
    </source>
</evidence>
<dbReference type="SUPFAM" id="SSF53474">
    <property type="entry name" value="alpha/beta-Hydrolases"/>
    <property type="match status" value="1"/>
</dbReference>
<proteinExistence type="predicted"/>
<dbReference type="OrthoDB" id="94039at2759"/>
<accession>A0A3M7III9</accession>
<evidence type="ECO:0000259" key="2">
    <source>
        <dbReference type="Pfam" id="PF12146"/>
    </source>
</evidence>
<dbReference type="Gene3D" id="3.40.50.1820">
    <property type="entry name" value="alpha/beta hydrolase"/>
    <property type="match status" value="1"/>
</dbReference>
<dbReference type="InterPro" id="IPR022742">
    <property type="entry name" value="Hydrolase_4"/>
</dbReference>
<name>A0A3M7III9_HORWE</name>
<feature type="compositionally biased region" description="Polar residues" evidence="1">
    <location>
        <begin position="1"/>
        <end position="11"/>
    </location>
</feature>